<keyword evidence="3" id="KW-1185">Reference proteome</keyword>
<dbReference type="EMBL" id="HG938354">
    <property type="protein sequence ID" value="CDN51381.1"/>
    <property type="molecule type" value="Genomic_DNA"/>
</dbReference>
<dbReference type="PATRIC" id="fig|1028800.3.peg.5331"/>
<dbReference type="Proteomes" id="UP000028181">
    <property type="component" value="Plasmid pHAMBI540a"/>
</dbReference>
<dbReference type="SUPFAM" id="SSF54427">
    <property type="entry name" value="NTF2-like"/>
    <property type="match status" value="1"/>
</dbReference>
<dbReference type="HOGENOM" id="CLU_1496511_0_0_5"/>
<dbReference type="InterPro" id="IPR037401">
    <property type="entry name" value="SnoaL-like"/>
</dbReference>
<gene>
    <name evidence="2" type="ORF">RG540_PA07050</name>
</gene>
<keyword evidence="2" id="KW-0614">Plasmid</keyword>
<accession>A0A068T021</accession>
<evidence type="ECO:0000313" key="2">
    <source>
        <dbReference type="EMBL" id="CDN51381.1"/>
    </source>
</evidence>
<name>A0A068T021_NEOGA</name>
<evidence type="ECO:0000313" key="3">
    <source>
        <dbReference type="Proteomes" id="UP000028181"/>
    </source>
</evidence>
<dbReference type="OrthoDB" id="8410732at2"/>
<dbReference type="eggNOG" id="COG0582">
    <property type="taxonomic scope" value="Bacteria"/>
</dbReference>
<dbReference type="AlphaFoldDB" id="A0A068T021"/>
<dbReference type="Pfam" id="PF13577">
    <property type="entry name" value="SnoaL_4"/>
    <property type="match status" value="1"/>
</dbReference>
<dbReference type="RefSeq" id="WP_041364823.1">
    <property type="nucleotide sequence ID" value="NZ_HG938354.1"/>
</dbReference>
<dbReference type="Gene3D" id="3.10.450.50">
    <property type="match status" value="1"/>
</dbReference>
<organism evidence="2 3">
    <name type="scientific">Neorhizobium galegae bv. orientalis str. HAMBI 540</name>
    <dbReference type="NCBI Taxonomy" id="1028800"/>
    <lineage>
        <taxon>Bacteria</taxon>
        <taxon>Pseudomonadati</taxon>
        <taxon>Pseudomonadota</taxon>
        <taxon>Alphaproteobacteria</taxon>
        <taxon>Hyphomicrobiales</taxon>
        <taxon>Rhizobiaceae</taxon>
        <taxon>Rhizobium/Agrobacterium group</taxon>
        <taxon>Neorhizobium</taxon>
    </lineage>
</organism>
<feature type="domain" description="SnoaL-like" evidence="1">
    <location>
        <begin position="22"/>
        <end position="156"/>
    </location>
</feature>
<geneLocation type="plasmid" evidence="3">
    <name>II</name>
</geneLocation>
<dbReference type="KEGG" id="ngg:RG540_PA07050"/>
<protein>
    <recommendedName>
        <fullName evidence="1">SnoaL-like domain-containing protein</fullName>
    </recommendedName>
</protein>
<dbReference type="InterPro" id="IPR032710">
    <property type="entry name" value="NTF2-like_dom_sf"/>
</dbReference>
<dbReference type="GeneID" id="24261248"/>
<reference evidence="3" key="1">
    <citation type="journal article" date="2014" name="BMC Genomics">
        <title>Genome sequencing of two Neorhizobium galegae strains reveals a noeT gene responsible for the unusual acetylation of the nodulation factors.</title>
        <authorList>
            <person name="Osterman J."/>
            <person name="Marsh J."/>
            <person name="Laine P.K."/>
            <person name="Zeng Z."/>
            <person name="Alatalo E."/>
            <person name="Sullivan J.T."/>
            <person name="Young J.P."/>
            <person name="Thomas-Oates J."/>
            <person name="Paulin L."/>
            <person name="Lindstrom K."/>
        </authorList>
    </citation>
    <scope>NUCLEOTIDE SEQUENCE [LARGE SCALE GENOMIC DNA]</scope>
    <source>
        <strain evidence="3">HAMBI 540</strain>
    </source>
</reference>
<sequence>MSTSAMPLAQPRPRIDADTRFEAIDFVNRVNFPFDRWQPEELLGAFSDDVIVDHPLGRSAGKEELASFLKAYEPITHGVRRHNCNHVIDAGPGDDILVTYYILLIRIAPSTEAGKLKSAPMEIMEYGEHLPKLISYAMVTDRLTRTETGDWRVRHKRVENVAEDKAFHF</sequence>
<proteinExistence type="predicted"/>
<evidence type="ECO:0000259" key="1">
    <source>
        <dbReference type="Pfam" id="PF13577"/>
    </source>
</evidence>